<evidence type="ECO:0000313" key="4">
    <source>
        <dbReference type="EMBL" id="THV52055.1"/>
    </source>
</evidence>
<gene>
    <name evidence="4" type="ORF">BGAL_0090g00070</name>
</gene>
<dbReference type="PANTHER" id="PTHR42748">
    <property type="entry name" value="NITROGEN METABOLITE REPRESSION PROTEIN NMRA FAMILY MEMBER"/>
    <property type="match status" value="1"/>
</dbReference>
<dbReference type="Gene3D" id="3.90.25.10">
    <property type="entry name" value="UDP-galactose 4-epimerase, domain 1"/>
    <property type="match status" value="1"/>
</dbReference>
<dbReference type="InterPro" id="IPR008030">
    <property type="entry name" value="NmrA-like"/>
</dbReference>
<keyword evidence="5" id="KW-1185">Reference proteome</keyword>
<dbReference type="GO" id="GO:0005634">
    <property type="term" value="C:nucleus"/>
    <property type="evidence" value="ECO:0007669"/>
    <property type="project" value="TreeGrafter"/>
</dbReference>
<dbReference type="SUPFAM" id="SSF51735">
    <property type="entry name" value="NAD(P)-binding Rossmann-fold domains"/>
    <property type="match status" value="1"/>
</dbReference>
<dbReference type="Proteomes" id="UP000308671">
    <property type="component" value="Unassembled WGS sequence"/>
</dbReference>
<feature type="domain" description="NmrA-like" evidence="3">
    <location>
        <begin position="4"/>
        <end position="266"/>
    </location>
</feature>
<dbReference type="InterPro" id="IPR051164">
    <property type="entry name" value="NmrA-like_oxidored"/>
</dbReference>
<proteinExistence type="inferred from homology"/>
<protein>
    <recommendedName>
        <fullName evidence="3">NmrA-like domain-containing protein</fullName>
    </recommendedName>
</protein>
<organism evidence="4 5">
    <name type="scientific">Botrytis galanthina</name>
    <dbReference type="NCBI Taxonomy" id="278940"/>
    <lineage>
        <taxon>Eukaryota</taxon>
        <taxon>Fungi</taxon>
        <taxon>Dikarya</taxon>
        <taxon>Ascomycota</taxon>
        <taxon>Pezizomycotina</taxon>
        <taxon>Leotiomycetes</taxon>
        <taxon>Helotiales</taxon>
        <taxon>Sclerotiniaceae</taxon>
        <taxon>Botrytis</taxon>
    </lineage>
</organism>
<name>A0A4S8R709_9HELO</name>
<dbReference type="Pfam" id="PF05368">
    <property type="entry name" value="NmrA"/>
    <property type="match status" value="1"/>
</dbReference>
<dbReference type="EMBL" id="PQXL01000090">
    <property type="protein sequence ID" value="THV52055.1"/>
    <property type="molecule type" value="Genomic_DNA"/>
</dbReference>
<dbReference type="AlphaFoldDB" id="A0A4S8R709"/>
<evidence type="ECO:0000256" key="1">
    <source>
        <dbReference type="ARBA" id="ARBA00006328"/>
    </source>
</evidence>
<comment type="similarity">
    <text evidence="1">Belongs to the NmrA-type oxidoreductase family.</text>
</comment>
<dbReference type="Gene3D" id="3.40.50.720">
    <property type="entry name" value="NAD(P)-binding Rossmann-like Domain"/>
    <property type="match status" value="1"/>
</dbReference>
<evidence type="ECO:0000313" key="5">
    <source>
        <dbReference type="Proteomes" id="UP000308671"/>
    </source>
</evidence>
<sequence length="324" mass="36119">MTDKKLVVVLGATGAQGGPTTRYILKHLSDTYRVRAVTRDPTKPSAQALSKCGAEVISADYDIPDSIKAALSGAHAIFAITNFWEQNSLDIEVAQAKTINQIASKLPHLEHYILSSLPDGRALAGHRFQNILPYNAKALIRHDLAENYPSLWKKTTEVFVAFYFQNWVKYPMVLGPYKAPDGSFVLSMPYPGYTRVPCSDAEDTGMAIGEVLRGGKKFFGRQVVLFGEPIPEEERLKIWADELGLKARFEQVSSEQHAKRLSSYGLPPDTVVASTELVEALPYEESMLSGGRHVQTEEYLPHGYKLTTWADYVKKEDWSPLIRA</sequence>
<keyword evidence="2" id="KW-0521">NADP</keyword>
<reference evidence="4 5" key="1">
    <citation type="submission" date="2017-12" db="EMBL/GenBank/DDBJ databases">
        <title>Comparative genomics of Botrytis spp.</title>
        <authorList>
            <person name="Valero-Jimenez C.A."/>
            <person name="Tapia P."/>
            <person name="Veloso J."/>
            <person name="Silva-Moreno E."/>
            <person name="Staats M."/>
            <person name="Valdes J.H."/>
            <person name="Van Kan J.A.L."/>
        </authorList>
    </citation>
    <scope>NUCLEOTIDE SEQUENCE [LARGE SCALE GENOMIC DNA]</scope>
    <source>
        <strain evidence="4 5">MUCL435</strain>
    </source>
</reference>
<dbReference type="PANTHER" id="PTHR42748:SF31">
    <property type="entry name" value="NMRA-LIKE DOMAIN-CONTAINING PROTEIN-RELATED"/>
    <property type="match status" value="1"/>
</dbReference>
<comment type="caution">
    <text evidence="4">The sequence shown here is derived from an EMBL/GenBank/DDBJ whole genome shotgun (WGS) entry which is preliminary data.</text>
</comment>
<accession>A0A4S8R709</accession>
<dbReference type="CDD" id="cd05251">
    <property type="entry name" value="NmrA_like_SDR_a"/>
    <property type="match status" value="1"/>
</dbReference>
<dbReference type="InterPro" id="IPR036291">
    <property type="entry name" value="NAD(P)-bd_dom_sf"/>
</dbReference>
<evidence type="ECO:0000256" key="2">
    <source>
        <dbReference type="ARBA" id="ARBA00022857"/>
    </source>
</evidence>
<dbReference type="OrthoDB" id="300709at2759"/>
<evidence type="ECO:0000259" key="3">
    <source>
        <dbReference type="Pfam" id="PF05368"/>
    </source>
</evidence>